<keyword evidence="5 6" id="KW-0961">Cell wall biogenesis/degradation</keyword>
<keyword evidence="2" id="KW-0808">Transferase</keyword>
<keyword evidence="10" id="KW-1185">Reference proteome</keyword>
<evidence type="ECO:0000259" key="8">
    <source>
        <dbReference type="PROSITE" id="PS52029"/>
    </source>
</evidence>
<dbReference type="PROSITE" id="PS52029">
    <property type="entry name" value="LD_TPASE"/>
    <property type="match status" value="1"/>
</dbReference>
<dbReference type="PANTHER" id="PTHR30582:SF2">
    <property type="entry name" value="L,D-TRANSPEPTIDASE YCIB-RELATED"/>
    <property type="match status" value="1"/>
</dbReference>
<dbReference type="RefSeq" id="WP_057875462.1">
    <property type="nucleotide sequence ID" value="NZ_AYZD01000011.1"/>
</dbReference>
<evidence type="ECO:0000256" key="6">
    <source>
        <dbReference type="PROSITE-ProRule" id="PRU01373"/>
    </source>
</evidence>
<evidence type="ECO:0000256" key="3">
    <source>
        <dbReference type="ARBA" id="ARBA00022960"/>
    </source>
</evidence>
<feature type="transmembrane region" description="Helical" evidence="7">
    <location>
        <begin position="7"/>
        <end position="25"/>
    </location>
</feature>
<evidence type="ECO:0000256" key="7">
    <source>
        <dbReference type="SAM" id="Phobius"/>
    </source>
</evidence>
<dbReference type="AlphaFoldDB" id="A0A0R2D8G3"/>
<evidence type="ECO:0000256" key="1">
    <source>
        <dbReference type="ARBA" id="ARBA00004752"/>
    </source>
</evidence>
<sequence length="208" mass="23531">MRLNSKFLRLVLGIIIAGLLVVFVGKNMQFVSKQHHNEVTKATSVKKSKTVAAKKKAEKQKTIDWRAPSMKKAYPSVSKHPNLWVHVSIKKQRVYLMDKNKVLYTMYASTGKPGKTATPTGVYHIQGERGDYFYSQTEEEGAHYWVSWKNHGEFLFHSTPTDANGNYIKSVAADLGKRPSSHGCVHLTVADSKWMYENIPYGTKVVID</sequence>
<evidence type="ECO:0000313" key="9">
    <source>
        <dbReference type="EMBL" id="KRM96886.1"/>
    </source>
</evidence>
<dbReference type="SUPFAM" id="SSF141523">
    <property type="entry name" value="L,D-transpeptidase catalytic domain-like"/>
    <property type="match status" value="1"/>
</dbReference>
<protein>
    <recommendedName>
        <fullName evidence="8">L,D-TPase catalytic domain-containing protein</fullName>
    </recommendedName>
</protein>
<comment type="caution">
    <text evidence="9">The sequence shown here is derived from an EMBL/GenBank/DDBJ whole genome shotgun (WGS) entry which is preliminary data.</text>
</comment>
<evidence type="ECO:0000256" key="2">
    <source>
        <dbReference type="ARBA" id="ARBA00022679"/>
    </source>
</evidence>
<reference evidence="9 10" key="1">
    <citation type="journal article" date="2015" name="Genome Announc.">
        <title>Expanding the biotechnology potential of lactobacilli through comparative genomics of 213 strains and associated genera.</title>
        <authorList>
            <person name="Sun Z."/>
            <person name="Harris H.M."/>
            <person name="McCann A."/>
            <person name="Guo C."/>
            <person name="Argimon S."/>
            <person name="Zhang W."/>
            <person name="Yang X."/>
            <person name="Jeffery I.B."/>
            <person name="Cooney J.C."/>
            <person name="Kagawa T.F."/>
            <person name="Liu W."/>
            <person name="Song Y."/>
            <person name="Salvetti E."/>
            <person name="Wrobel A."/>
            <person name="Rasinkangas P."/>
            <person name="Parkhill J."/>
            <person name="Rea M.C."/>
            <person name="O'Sullivan O."/>
            <person name="Ritari J."/>
            <person name="Douillard F.P."/>
            <person name="Paul Ross R."/>
            <person name="Yang R."/>
            <person name="Briner A.E."/>
            <person name="Felis G.E."/>
            <person name="de Vos W.M."/>
            <person name="Barrangou R."/>
            <person name="Klaenhammer T.R."/>
            <person name="Caufield P.W."/>
            <person name="Cui Y."/>
            <person name="Zhang H."/>
            <person name="O'Toole P.W."/>
        </authorList>
    </citation>
    <scope>NUCLEOTIDE SEQUENCE [LARGE SCALE GENOMIC DNA]</scope>
    <source>
        <strain evidence="9 10">DSM 21051</strain>
    </source>
</reference>
<dbReference type="STRING" id="1423725.FC19_GL000413"/>
<dbReference type="InterPro" id="IPR050979">
    <property type="entry name" value="LD-transpeptidase"/>
</dbReference>
<gene>
    <name evidence="9" type="ORF">FC19_GL000413</name>
</gene>
<keyword evidence="7" id="KW-0812">Transmembrane</keyword>
<accession>A0A0R2D8G3</accession>
<dbReference type="Gene3D" id="2.40.440.10">
    <property type="entry name" value="L,D-transpeptidase catalytic domain-like"/>
    <property type="match status" value="1"/>
</dbReference>
<keyword evidence="4 6" id="KW-0573">Peptidoglycan synthesis</keyword>
<evidence type="ECO:0000256" key="4">
    <source>
        <dbReference type="ARBA" id="ARBA00022984"/>
    </source>
</evidence>
<feature type="active site" description="Nucleophile" evidence="6">
    <location>
        <position position="184"/>
    </location>
</feature>
<dbReference type="Proteomes" id="UP000051015">
    <property type="component" value="Unassembled WGS sequence"/>
</dbReference>
<dbReference type="GO" id="GO:0008360">
    <property type="term" value="P:regulation of cell shape"/>
    <property type="evidence" value="ECO:0007669"/>
    <property type="project" value="UniProtKB-UniRule"/>
</dbReference>
<dbReference type="PATRIC" id="fig|1423725.3.peg.425"/>
<dbReference type="Pfam" id="PF03734">
    <property type="entry name" value="YkuD"/>
    <property type="match status" value="1"/>
</dbReference>
<dbReference type="InterPro" id="IPR038063">
    <property type="entry name" value="Transpep_catalytic_dom"/>
</dbReference>
<dbReference type="GO" id="GO:0071972">
    <property type="term" value="F:peptidoglycan L,D-transpeptidase activity"/>
    <property type="evidence" value="ECO:0007669"/>
    <property type="project" value="TreeGrafter"/>
</dbReference>
<comment type="pathway">
    <text evidence="1 6">Cell wall biogenesis; peptidoglycan biosynthesis.</text>
</comment>
<dbReference type="InterPro" id="IPR005490">
    <property type="entry name" value="LD_TPept_cat_dom"/>
</dbReference>
<keyword evidence="7" id="KW-0472">Membrane</keyword>
<dbReference type="GO" id="GO:0005576">
    <property type="term" value="C:extracellular region"/>
    <property type="evidence" value="ECO:0007669"/>
    <property type="project" value="TreeGrafter"/>
</dbReference>
<name>A0A0R2D8G3_9LACO</name>
<dbReference type="CDD" id="cd16913">
    <property type="entry name" value="YkuD_like"/>
    <property type="match status" value="1"/>
</dbReference>
<dbReference type="GO" id="GO:0016740">
    <property type="term" value="F:transferase activity"/>
    <property type="evidence" value="ECO:0007669"/>
    <property type="project" value="UniProtKB-KW"/>
</dbReference>
<dbReference type="EMBL" id="AYZD01000011">
    <property type="protein sequence ID" value="KRM96886.1"/>
    <property type="molecule type" value="Genomic_DNA"/>
</dbReference>
<feature type="domain" description="L,D-TPase catalytic" evidence="8">
    <location>
        <begin position="83"/>
        <end position="208"/>
    </location>
</feature>
<dbReference type="UniPathway" id="UPA00219"/>
<feature type="active site" description="Proton donor/acceptor" evidence="6">
    <location>
        <position position="157"/>
    </location>
</feature>
<dbReference type="GO" id="GO:0071555">
    <property type="term" value="P:cell wall organization"/>
    <property type="evidence" value="ECO:0007669"/>
    <property type="project" value="UniProtKB-UniRule"/>
</dbReference>
<evidence type="ECO:0000313" key="10">
    <source>
        <dbReference type="Proteomes" id="UP000051015"/>
    </source>
</evidence>
<dbReference type="GO" id="GO:0018104">
    <property type="term" value="P:peptidoglycan-protein cross-linking"/>
    <property type="evidence" value="ECO:0007669"/>
    <property type="project" value="TreeGrafter"/>
</dbReference>
<dbReference type="PANTHER" id="PTHR30582">
    <property type="entry name" value="L,D-TRANSPEPTIDASE"/>
    <property type="match status" value="1"/>
</dbReference>
<evidence type="ECO:0000256" key="5">
    <source>
        <dbReference type="ARBA" id="ARBA00023316"/>
    </source>
</evidence>
<proteinExistence type="predicted"/>
<keyword evidence="3 6" id="KW-0133">Cell shape</keyword>
<organism evidence="9 10">
    <name type="scientific">Liquorilactobacillus aquaticus DSM 21051</name>
    <dbReference type="NCBI Taxonomy" id="1423725"/>
    <lineage>
        <taxon>Bacteria</taxon>
        <taxon>Bacillati</taxon>
        <taxon>Bacillota</taxon>
        <taxon>Bacilli</taxon>
        <taxon>Lactobacillales</taxon>
        <taxon>Lactobacillaceae</taxon>
        <taxon>Liquorilactobacillus</taxon>
    </lineage>
</organism>
<keyword evidence="7" id="KW-1133">Transmembrane helix</keyword>